<keyword evidence="1" id="KW-0732">Signal</keyword>
<gene>
    <name evidence="3" type="ORF">DS745_11315</name>
</gene>
<evidence type="ECO:0000259" key="2">
    <source>
        <dbReference type="Pfam" id="PF07833"/>
    </source>
</evidence>
<sequence>MNSKKMIALVLSTSVLTLSAGTIFASKDISQVEGGHEIIPISAEIDQINQSHYHSFTGSVTEMRESDGVEGSMIVTVKNDQKQIANIIISKDTYLLGENPLEVGTVITGFYDAHAPMLMIYPPQYNTEVVVVGELGDNIKVDLFDQNLVSADFFLKLNVSEETEIISQNGENFEGDVSNRHLAVLYGITTRSIPAQTSPSKIIVLNKKQEFYQDVASMDIVVDNQKIEAPSPYQNEDGVIMIPVRAIAEALGFPATWEGKTQSVRIGMGITLTIGKDYYTYMRTAPIYLGAAPELINGVTYVPLHFFTDVMRLTNAYVFEGQIVIDDLEKME</sequence>
<evidence type="ECO:0000256" key="1">
    <source>
        <dbReference type="SAM" id="SignalP"/>
    </source>
</evidence>
<evidence type="ECO:0000313" key="4">
    <source>
        <dbReference type="Proteomes" id="UP000290649"/>
    </source>
</evidence>
<comment type="caution">
    <text evidence="3">The sequence shown here is derived from an EMBL/GenBank/DDBJ whole genome shotgun (WGS) entry which is preliminary data.</text>
</comment>
<keyword evidence="4" id="KW-1185">Reference proteome</keyword>
<name>A0A4Q0VU99_9BACI</name>
<dbReference type="RefSeq" id="WP_129078335.1">
    <property type="nucleotide sequence ID" value="NZ_QOUX01000037.1"/>
</dbReference>
<protein>
    <submittedName>
        <fullName evidence="3">Copper amine oxidase N-terminal domain-containing protein</fullName>
    </submittedName>
</protein>
<dbReference type="InterPro" id="IPR012854">
    <property type="entry name" value="Cu_amine_oxidase-like_N"/>
</dbReference>
<feature type="signal peptide" evidence="1">
    <location>
        <begin position="1"/>
        <end position="20"/>
    </location>
</feature>
<feature type="chain" id="PRO_5039092702" evidence="1">
    <location>
        <begin position="21"/>
        <end position="332"/>
    </location>
</feature>
<dbReference type="AlphaFoldDB" id="A0A4Q0VU99"/>
<reference evidence="3 4" key="1">
    <citation type="journal article" date="2019" name="Int. J. Syst. Evol. Microbiol.">
        <title>Anaerobacillus alkaliphilus sp. nov., a novel alkaliphilic and moderately halophilic bacterium.</title>
        <authorList>
            <person name="Borsodi A.K."/>
            <person name="Aszalos J.M."/>
            <person name="Bihari P."/>
            <person name="Nagy I."/>
            <person name="Schumann P."/>
            <person name="Sproer C."/>
            <person name="Kovacs A.L."/>
            <person name="Boka K."/>
            <person name="Dobosy P."/>
            <person name="Ovari M."/>
            <person name="Szili-Kovacs T."/>
            <person name="Toth E."/>
        </authorList>
    </citation>
    <scope>NUCLEOTIDE SEQUENCE [LARGE SCALE GENOMIC DNA]</scope>
    <source>
        <strain evidence="3 4">B16-10</strain>
    </source>
</reference>
<dbReference type="Gene3D" id="3.30.457.10">
    <property type="entry name" value="Copper amine oxidase-like, N-terminal domain"/>
    <property type="match status" value="1"/>
</dbReference>
<feature type="domain" description="Copper amine oxidase-like N-terminal" evidence="2">
    <location>
        <begin position="221"/>
        <end position="314"/>
    </location>
</feature>
<dbReference type="EMBL" id="QOUX01000037">
    <property type="protein sequence ID" value="RXJ00744.1"/>
    <property type="molecule type" value="Genomic_DNA"/>
</dbReference>
<proteinExistence type="predicted"/>
<accession>A0A4Q0VU99</accession>
<dbReference type="OrthoDB" id="1684927at2"/>
<dbReference type="Proteomes" id="UP000290649">
    <property type="component" value="Unassembled WGS sequence"/>
</dbReference>
<evidence type="ECO:0000313" key="3">
    <source>
        <dbReference type="EMBL" id="RXJ00744.1"/>
    </source>
</evidence>
<dbReference type="Pfam" id="PF07833">
    <property type="entry name" value="Cu_amine_oxidN1"/>
    <property type="match status" value="1"/>
</dbReference>
<organism evidence="3 4">
    <name type="scientific">Anaerobacillus alkaliphilus</name>
    <dbReference type="NCBI Taxonomy" id="1548597"/>
    <lineage>
        <taxon>Bacteria</taxon>
        <taxon>Bacillati</taxon>
        <taxon>Bacillota</taxon>
        <taxon>Bacilli</taxon>
        <taxon>Bacillales</taxon>
        <taxon>Bacillaceae</taxon>
        <taxon>Anaerobacillus</taxon>
    </lineage>
</organism>
<dbReference type="InterPro" id="IPR036582">
    <property type="entry name" value="Mao_N_sf"/>
</dbReference>
<dbReference type="SUPFAM" id="SSF55383">
    <property type="entry name" value="Copper amine oxidase, domain N"/>
    <property type="match status" value="1"/>
</dbReference>